<name>A0ABY3SM35_9BACL</name>
<dbReference type="Proteomes" id="UP001649230">
    <property type="component" value="Chromosome"/>
</dbReference>
<sequence>METKIALLMDLPEGKLPGFYAQIVKALAGKTQLFDRDKEMLIVSTIEEERSVLSVMEQYNVKTERMELLYLPDHAELTDQFEDYGFISRSEHPYLYKKLAQLVRIEAISPQSERKLALLQLDEHLLACYEEGQTEIFAFDRQLQELVAGIAKAYKCEAQFLL</sequence>
<organism evidence="1 2">
    <name type="scientific">Paenibacillus hexagrammi</name>
    <dbReference type="NCBI Taxonomy" id="2908839"/>
    <lineage>
        <taxon>Bacteria</taxon>
        <taxon>Bacillati</taxon>
        <taxon>Bacillota</taxon>
        <taxon>Bacilli</taxon>
        <taxon>Bacillales</taxon>
        <taxon>Paenibacillaceae</taxon>
        <taxon>Paenibacillus</taxon>
    </lineage>
</organism>
<evidence type="ECO:0000313" key="2">
    <source>
        <dbReference type="Proteomes" id="UP001649230"/>
    </source>
</evidence>
<proteinExistence type="predicted"/>
<evidence type="ECO:0000313" key="1">
    <source>
        <dbReference type="EMBL" id="UJF35114.1"/>
    </source>
</evidence>
<gene>
    <name evidence="1" type="ORF">L0M14_08260</name>
</gene>
<accession>A0ABY3SM35</accession>
<reference evidence="1 2" key="1">
    <citation type="journal article" date="2024" name="Int. J. Syst. Evol. Microbiol.">
        <title>Paenibacillus hexagrammi sp. nov., a novel bacterium isolated from the gut content of Hexagrammos agrammus.</title>
        <authorList>
            <person name="Jung H.K."/>
            <person name="Kim D.G."/>
            <person name="Zin H."/>
            <person name="Park J."/>
            <person name="Jung H."/>
            <person name="Kim Y.O."/>
            <person name="Kong H.J."/>
            <person name="Kim J.W."/>
            <person name="Kim Y.S."/>
        </authorList>
    </citation>
    <scope>NUCLEOTIDE SEQUENCE [LARGE SCALE GENOMIC DNA]</scope>
    <source>
        <strain evidence="1 2">YPD9-1</strain>
    </source>
</reference>
<keyword evidence="2" id="KW-1185">Reference proteome</keyword>
<dbReference type="RefSeq" id="WP_235121686.1">
    <property type="nucleotide sequence ID" value="NZ_CP090978.1"/>
</dbReference>
<protein>
    <submittedName>
        <fullName evidence="1">Uncharacterized protein</fullName>
    </submittedName>
</protein>
<dbReference type="EMBL" id="CP090978">
    <property type="protein sequence ID" value="UJF35114.1"/>
    <property type="molecule type" value="Genomic_DNA"/>
</dbReference>